<dbReference type="EMBL" id="JAGMUV010000004">
    <property type="protein sequence ID" value="KAH7161914.1"/>
    <property type="molecule type" value="Genomic_DNA"/>
</dbReference>
<keyword evidence="9" id="KW-1185">Reference proteome</keyword>
<evidence type="ECO:0000256" key="2">
    <source>
        <dbReference type="ARBA" id="ARBA00022723"/>
    </source>
</evidence>
<dbReference type="SUPFAM" id="SSF48264">
    <property type="entry name" value="Cytochrome P450"/>
    <property type="match status" value="1"/>
</dbReference>
<dbReference type="InterPro" id="IPR050364">
    <property type="entry name" value="Cytochrome_P450_fung"/>
</dbReference>
<evidence type="ECO:0000313" key="8">
    <source>
        <dbReference type="EMBL" id="KAH7161914.1"/>
    </source>
</evidence>
<evidence type="ECO:0000256" key="6">
    <source>
        <dbReference type="PIRSR" id="PIRSR602401-1"/>
    </source>
</evidence>
<dbReference type="PANTHER" id="PTHR46300">
    <property type="entry name" value="P450, PUTATIVE (EUROFUNG)-RELATED-RELATED"/>
    <property type="match status" value="1"/>
</dbReference>
<keyword evidence="3" id="KW-0560">Oxidoreductase</keyword>
<comment type="similarity">
    <text evidence="1">Belongs to the cytochrome P450 family.</text>
</comment>
<keyword evidence="4 6" id="KW-0408">Iron</keyword>
<dbReference type="PANTHER" id="PTHR46300:SF2">
    <property type="entry name" value="CYTOCHROME P450 MONOOXYGENASE ALNH-RELATED"/>
    <property type="match status" value="1"/>
</dbReference>
<evidence type="ECO:0000313" key="9">
    <source>
        <dbReference type="Proteomes" id="UP000738349"/>
    </source>
</evidence>
<dbReference type="InterPro" id="IPR001128">
    <property type="entry name" value="Cyt_P450"/>
</dbReference>
<dbReference type="Proteomes" id="UP000738349">
    <property type="component" value="Unassembled WGS sequence"/>
</dbReference>
<dbReference type="GO" id="GO:0005506">
    <property type="term" value="F:iron ion binding"/>
    <property type="evidence" value="ECO:0007669"/>
    <property type="project" value="InterPro"/>
</dbReference>
<dbReference type="InterPro" id="IPR002401">
    <property type="entry name" value="Cyt_P450_E_grp-I"/>
</dbReference>
<comment type="caution">
    <text evidence="8">The sequence shown here is derived from an EMBL/GenBank/DDBJ whole genome shotgun (WGS) entry which is preliminary data.</text>
</comment>
<keyword evidence="5" id="KW-0503">Monooxygenase</keyword>
<gene>
    <name evidence="8" type="ORF">EDB81DRAFT_880216</name>
</gene>
<keyword evidence="7" id="KW-0812">Transmembrane</keyword>
<proteinExistence type="inferred from homology"/>
<keyword evidence="7" id="KW-1133">Transmembrane helix</keyword>
<protein>
    <submittedName>
        <fullName evidence="8">Cytochrome P450</fullName>
    </submittedName>
</protein>
<evidence type="ECO:0000256" key="4">
    <source>
        <dbReference type="ARBA" id="ARBA00023004"/>
    </source>
</evidence>
<dbReference type="Pfam" id="PF00067">
    <property type="entry name" value="p450"/>
    <property type="match status" value="1"/>
</dbReference>
<dbReference type="GO" id="GO:0020037">
    <property type="term" value="F:heme binding"/>
    <property type="evidence" value="ECO:0007669"/>
    <property type="project" value="InterPro"/>
</dbReference>
<dbReference type="PRINTS" id="PR00463">
    <property type="entry name" value="EP450I"/>
</dbReference>
<reference evidence="8" key="1">
    <citation type="journal article" date="2021" name="Nat. Commun.">
        <title>Genetic determinants of endophytism in the Arabidopsis root mycobiome.</title>
        <authorList>
            <person name="Mesny F."/>
            <person name="Miyauchi S."/>
            <person name="Thiergart T."/>
            <person name="Pickel B."/>
            <person name="Atanasova L."/>
            <person name="Karlsson M."/>
            <person name="Huettel B."/>
            <person name="Barry K.W."/>
            <person name="Haridas S."/>
            <person name="Chen C."/>
            <person name="Bauer D."/>
            <person name="Andreopoulos W."/>
            <person name="Pangilinan J."/>
            <person name="LaButti K."/>
            <person name="Riley R."/>
            <person name="Lipzen A."/>
            <person name="Clum A."/>
            <person name="Drula E."/>
            <person name="Henrissat B."/>
            <person name="Kohler A."/>
            <person name="Grigoriev I.V."/>
            <person name="Martin F.M."/>
            <person name="Hacquard S."/>
        </authorList>
    </citation>
    <scope>NUCLEOTIDE SEQUENCE</scope>
    <source>
        <strain evidence="8">MPI-CAGE-AT-0147</strain>
    </source>
</reference>
<name>A0A9P9FHT3_9HYPO</name>
<dbReference type="OrthoDB" id="1470350at2759"/>
<dbReference type="Gene3D" id="1.10.630.10">
    <property type="entry name" value="Cytochrome P450"/>
    <property type="match status" value="1"/>
</dbReference>
<dbReference type="AlphaFoldDB" id="A0A9P9FHT3"/>
<dbReference type="InterPro" id="IPR036396">
    <property type="entry name" value="Cyt_P450_sf"/>
</dbReference>
<feature type="binding site" description="axial binding residue" evidence="6">
    <location>
        <position position="457"/>
    </location>
    <ligand>
        <name>heme</name>
        <dbReference type="ChEBI" id="CHEBI:30413"/>
    </ligand>
    <ligandPart>
        <name>Fe</name>
        <dbReference type="ChEBI" id="CHEBI:18248"/>
    </ligandPart>
</feature>
<keyword evidence="2 6" id="KW-0479">Metal-binding</keyword>
<dbReference type="GO" id="GO:0004497">
    <property type="term" value="F:monooxygenase activity"/>
    <property type="evidence" value="ECO:0007669"/>
    <property type="project" value="UniProtKB-KW"/>
</dbReference>
<comment type="cofactor">
    <cofactor evidence="6">
        <name>heme</name>
        <dbReference type="ChEBI" id="CHEBI:30413"/>
    </cofactor>
</comment>
<dbReference type="GO" id="GO:0016705">
    <property type="term" value="F:oxidoreductase activity, acting on paired donors, with incorporation or reduction of molecular oxygen"/>
    <property type="evidence" value="ECO:0007669"/>
    <property type="project" value="InterPro"/>
</dbReference>
<dbReference type="PRINTS" id="PR00385">
    <property type="entry name" value="P450"/>
</dbReference>
<keyword evidence="6" id="KW-0349">Heme</keyword>
<evidence type="ECO:0000256" key="5">
    <source>
        <dbReference type="ARBA" id="ARBA00023033"/>
    </source>
</evidence>
<dbReference type="CDD" id="cd11065">
    <property type="entry name" value="CYP64-like"/>
    <property type="match status" value="1"/>
</dbReference>
<accession>A0A9P9FHT3</accession>
<feature type="transmembrane region" description="Helical" evidence="7">
    <location>
        <begin position="16"/>
        <end position="37"/>
    </location>
</feature>
<evidence type="ECO:0000256" key="7">
    <source>
        <dbReference type="SAM" id="Phobius"/>
    </source>
</evidence>
<keyword evidence="7" id="KW-0472">Membrane</keyword>
<sequence length="536" mass="61053">MSTLLPINNILGDGPLAIRSLMIIGVLVILMLVITTFGDSRRKKLPPGPPGLPLLGNFLDLADSEQVRSKVASWAQKYGGLVYTRIAEVDYIWLSSPNTVKDLMDKKSSIYSSRPRMPFAMDVASGGKRQLLMPYSSEWRNIRKYSHQLLNMNASKAYQPIQDYESLQMMHDMMTNPAEFYRHNQRYSASVIMTIAYGIRVPTFDSPIAKDIYVVLDHLTEMTAPGGHAVDSMPSLRYLPQQLLGNWRTKGHKFYEHDSGVYLSMWNNLKKRVDEGSCEPCFCRDFYLSDPAKHGIDDLSAAYICGGLVEAGSETTSSSLNNFLLALCQYPNVVQRAQEELDRIVGNTRMPSWDDEPDLLYIRAIIKELLRWRPVNKFGMFHSVTEDDWYKGQFIPKDSIIVLNWWAIHYDPERYPEPEKFKPERYLKYKLSAADAINVKDPLDRDHFAYGAGRRVCPGVHVAERSLFINIARFLWGFNISKKLDAQGSPIEPDDGMVRGLLSVPNPFECDIRPRTTQHATIIANEFRAATEKYQG</sequence>
<organism evidence="8 9">
    <name type="scientific">Dactylonectria macrodidyma</name>
    <dbReference type="NCBI Taxonomy" id="307937"/>
    <lineage>
        <taxon>Eukaryota</taxon>
        <taxon>Fungi</taxon>
        <taxon>Dikarya</taxon>
        <taxon>Ascomycota</taxon>
        <taxon>Pezizomycotina</taxon>
        <taxon>Sordariomycetes</taxon>
        <taxon>Hypocreomycetidae</taxon>
        <taxon>Hypocreales</taxon>
        <taxon>Nectriaceae</taxon>
        <taxon>Dactylonectria</taxon>
    </lineage>
</organism>
<evidence type="ECO:0000256" key="1">
    <source>
        <dbReference type="ARBA" id="ARBA00010617"/>
    </source>
</evidence>
<evidence type="ECO:0000256" key="3">
    <source>
        <dbReference type="ARBA" id="ARBA00023002"/>
    </source>
</evidence>